<feature type="region of interest" description="Disordered" evidence="1">
    <location>
        <begin position="366"/>
        <end position="685"/>
    </location>
</feature>
<proteinExistence type="predicted"/>
<feature type="compositionally biased region" description="Basic and acidic residues" evidence="1">
    <location>
        <begin position="588"/>
        <end position="648"/>
    </location>
</feature>
<accession>A0AAV2GCG2</accession>
<dbReference type="InterPro" id="IPR021099">
    <property type="entry name" value="PORR_domain"/>
</dbReference>
<feature type="compositionally biased region" description="Acidic residues" evidence="1">
    <location>
        <begin position="409"/>
        <end position="434"/>
    </location>
</feature>
<name>A0AAV2GCG2_9ROSI</name>
<dbReference type="GO" id="GO:0003723">
    <property type="term" value="F:RNA binding"/>
    <property type="evidence" value="ECO:0007669"/>
    <property type="project" value="InterPro"/>
</dbReference>
<dbReference type="Proteomes" id="UP001497516">
    <property type="component" value="Chromosome 8"/>
</dbReference>
<dbReference type="PANTHER" id="PTHR31476">
    <property type="entry name" value="PROTEIN WHAT'S THIS FACTOR 1 HOMOLOG, CHLOROPLASTIC"/>
    <property type="match status" value="1"/>
</dbReference>
<dbReference type="EMBL" id="OZ034821">
    <property type="protein sequence ID" value="CAL1408396.1"/>
    <property type="molecule type" value="Genomic_DNA"/>
</dbReference>
<dbReference type="PANTHER" id="PTHR31476:SF16">
    <property type="entry name" value="F14O23.23 PROTEIN"/>
    <property type="match status" value="1"/>
</dbReference>
<sequence length="685" mass="79207">MMRLLCRRIPEPCRPGHHHRTLVDFAAIKHVRDRGFDHAVEREMHLKPLLQLKNFIKSEPAKSLPLPVISQHKDSLQIPTRPIEFIRKYPSVFEEFHPGGLGIHPHIKLTQQVLDLDAEEQLVYQSESYRQNVADRLVKLVMLARIDKIPLNVLDCIKWDLGLPDDYVKSIVPEFPDYFRVVGSKNSSSRLGPEMALELVCWCDESAVSVMEKKAKSGGKVYEKGKPLSFEMQFSTGFEMDKKVKKWFDEWQKLPYISPYENATHLGSTTDEADKWAAGVLHELLNLFVSKKADKEDLLYVGEWLGIRSWFKRALLNHPGIFYVSGKLGTYTVVLKEGYKRGWLAEKNELVDIRSRYMHLMHLVPEGHHKATTNAPARNKKEEKKTSKQPGEKDDNLEKDAAASKVSDLDDDSDDEDAYEDDDEEEDDDDDDEVADKNRGRGNAEIKRGRAGDVRNNDVRGPSRSPRRGRSDDRPYRKSMDVRAEDSKRTETRRNLDTRGRSRDSRSELPDEKPRRNMDMRGPSSGPRRERSVDRPYRKSMYVGAEDSRRTETRRNSDTRGRSRDSRSELSDEKPHRSMDMRGPSSGPRRERSVDRPYRKRMDMRAEDSRRTETRRNSDVRERSRDSRREHSNEKPYRKSANEARSDHSQTSGPRSRSNFRGNTGKRADSPKNMKKSVTDESIAS</sequence>
<protein>
    <recommendedName>
        <fullName evidence="2">PORR domain-containing protein</fullName>
    </recommendedName>
</protein>
<feature type="compositionally biased region" description="Basic and acidic residues" evidence="1">
    <location>
        <begin position="435"/>
        <end position="458"/>
    </location>
</feature>
<feature type="compositionally biased region" description="Basic and acidic residues" evidence="1">
    <location>
        <begin position="527"/>
        <end position="537"/>
    </location>
</feature>
<feature type="compositionally biased region" description="Polar residues" evidence="1">
    <location>
        <begin position="649"/>
        <end position="662"/>
    </location>
</feature>
<dbReference type="AlphaFoldDB" id="A0AAV2GCG2"/>
<feature type="compositionally biased region" description="Basic and acidic residues" evidence="1">
    <location>
        <begin position="546"/>
        <end position="580"/>
    </location>
</feature>
<evidence type="ECO:0000313" key="4">
    <source>
        <dbReference type="Proteomes" id="UP001497516"/>
    </source>
</evidence>
<dbReference type="Pfam" id="PF11955">
    <property type="entry name" value="PORR"/>
    <property type="match status" value="1"/>
</dbReference>
<keyword evidence="4" id="KW-1185">Reference proteome</keyword>
<dbReference type="InterPro" id="IPR045040">
    <property type="entry name" value="PORR_fam"/>
</dbReference>
<organism evidence="3 4">
    <name type="scientific">Linum trigynum</name>
    <dbReference type="NCBI Taxonomy" id="586398"/>
    <lineage>
        <taxon>Eukaryota</taxon>
        <taxon>Viridiplantae</taxon>
        <taxon>Streptophyta</taxon>
        <taxon>Embryophyta</taxon>
        <taxon>Tracheophyta</taxon>
        <taxon>Spermatophyta</taxon>
        <taxon>Magnoliopsida</taxon>
        <taxon>eudicotyledons</taxon>
        <taxon>Gunneridae</taxon>
        <taxon>Pentapetalae</taxon>
        <taxon>rosids</taxon>
        <taxon>fabids</taxon>
        <taxon>Malpighiales</taxon>
        <taxon>Linaceae</taxon>
        <taxon>Linum</taxon>
    </lineage>
</organism>
<feature type="compositionally biased region" description="Basic and acidic residues" evidence="1">
    <location>
        <begin position="379"/>
        <end position="402"/>
    </location>
</feature>
<evidence type="ECO:0000259" key="2">
    <source>
        <dbReference type="Pfam" id="PF11955"/>
    </source>
</evidence>
<feature type="domain" description="PORR" evidence="2">
    <location>
        <begin position="31"/>
        <end position="363"/>
    </location>
</feature>
<evidence type="ECO:0000256" key="1">
    <source>
        <dbReference type="SAM" id="MobiDB-lite"/>
    </source>
</evidence>
<evidence type="ECO:0000313" key="3">
    <source>
        <dbReference type="EMBL" id="CAL1408396.1"/>
    </source>
</evidence>
<gene>
    <name evidence="3" type="ORF">LTRI10_LOCUS47995</name>
</gene>
<reference evidence="3 4" key="1">
    <citation type="submission" date="2024-04" db="EMBL/GenBank/DDBJ databases">
        <authorList>
            <person name="Fracassetti M."/>
        </authorList>
    </citation>
    <scope>NUCLEOTIDE SEQUENCE [LARGE SCALE GENOMIC DNA]</scope>
</reference>
<feature type="compositionally biased region" description="Basic and acidic residues" evidence="1">
    <location>
        <begin position="469"/>
        <end position="519"/>
    </location>
</feature>